<feature type="domain" description="Peptidase M43 pregnancy-associated plasma-A" evidence="10">
    <location>
        <begin position="161"/>
        <end position="281"/>
    </location>
</feature>
<evidence type="ECO:0000256" key="8">
    <source>
        <dbReference type="ARBA" id="ARBA00023157"/>
    </source>
</evidence>
<dbReference type="InterPro" id="IPR008754">
    <property type="entry name" value="Peptidase_M43"/>
</dbReference>
<dbReference type="Gene3D" id="3.40.390.10">
    <property type="entry name" value="Collagenase (Catalytic Domain)"/>
    <property type="match status" value="1"/>
</dbReference>
<keyword evidence="7" id="KW-0482">Metalloprotease</keyword>
<organism evidence="11 12">
    <name type="scientific">Coprinopsis marcescibilis</name>
    <name type="common">Agaric fungus</name>
    <name type="synonym">Psathyrella marcescibilis</name>
    <dbReference type="NCBI Taxonomy" id="230819"/>
    <lineage>
        <taxon>Eukaryota</taxon>
        <taxon>Fungi</taxon>
        <taxon>Dikarya</taxon>
        <taxon>Basidiomycota</taxon>
        <taxon>Agaricomycotina</taxon>
        <taxon>Agaricomycetes</taxon>
        <taxon>Agaricomycetidae</taxon>
        <taxon>Agaricales</taxon>
        <taxon>Agaricineae</taxon>
        <taxon>Psathyrellaceae</taxon>
        <taxon>Coprinopsis</taxon>
    </lineage>
</organism>
<keyword evidence="6" id="KW-0862">Zinc</keyword>
<dbReference type="Proteomes" id="UP000307440">
    <property type="component" value="Unassembled WGS sequence"/>
</dbReference>
<dbReference type="GO" id="GO:0006508">
    <property type="term" value="P:proteolysis"/>
    <property type="evidence" value="ECO:0007669"/>
    <property type="project" value="UniProtKB-KW"/>
</dbReference>
<evidence type="ECO:0000256" key="4">
    <source>
        <dbReference type="ARBA" id="ARBA00022729"/>
    </source>
</evidence>
<sequence>MKFTLFALVSLALSLGVAKGQGALADLDPGSPALLHPCGTVSPSPADAAAQEQRTLTLAELKPPPPRTADNVVTIPVYYHIAYANQTLQGGYITDKNVQDAVNTLNFGFESTGFAFKLEGIQRHHNATWFNIESYTDRAEPEMKRQTRIGGANTLNVWTIGMSVNLGYAYYPWQSVLEGVVMRYSVFPGNGDNFRFGKTLTHEVGHWLGLYHTFDGDNCFGAGDFVDDTPAQASATDVFSGCDIRDTCPSQPGADPTWNFMDYSSDFCQLAFSGGQISRMWTNWWTYRD</sequence>
<evidence type="ECO:0000313" key="12">
    <source>
        <dbReference type="Proteomes" id="UP000307440"/>
    </source>
</evidence>
<accession>A0A5C3KUH9</accession>
<feature type="chain" id="PRO_5022883995" description="Peptidase M43 pregnancy-associated plasma-A domain-containing protein" evidence="9">
    <location>
        <begin position="21"/>
        <end position="289"/>
    </location>
</feature>
<keyword evidence="8" id="KW-1015">Disulfide bond</keyword>
<evidence type="ECO:0000256" key="7">
    <source>
        <dbReference type="ARBA" id="ARBA00023049"/>
    </source>
</evidence>
<evidence type="ECO:0000256" key="1">
    <source>
        <dbReference type="ARBA" id="ARBA00008721"/>
    </source>
</evidence>
<feature type="signal peptide" evidence="9">
    <location>
        <begin position="1"/>
        <end position="20"/>
    </location>
</feature>
<gene>
    <name evidence="11" type="ORF">FA15DRAFT_704738</name>
</gene>
<evidence type="ECO:0000259" key="10">
    <source>
        <dbReference type="Pfam" id="PF05572"/>
    </source>
</evidence>
<reference evidence="11 12" key="1">
    <citation type="journal article" date="2019" name="Nat. Ecol. Evol.">
        <title>Megaphylogeny resolves global patterns of mushroom evolution.</title>
        <authorList>
            <person name="Varga T."/>
            <person name="Krizsan K."/>
            <person name="Foldi C."/>
            <person name="Dima B."/>
            <person name="Sanchez-Garcia M."/>
            <person name="Sanchez-Ramirez S."/>
            <person name="Szollosi G.J."/>
            <person name="Szarkandi J.G."/>
            <person name="Papp V."/>
            <person name="Albert L."/>
            <person name="Andreopoulos W."/>
            <person name="Angelini C."/>
            <person name="Antonin V."/>
            <person name="Barry K.W."/>
            <person name="Bougher N.L."/>
            <person name="Buchanan P."/>
            <person name="Buyck B."/>
            <person name="Bense V."/>
            <person name="Catcheside P."/>
            <person name="Chovatia M."/>
            <person name="Cooper J."/>
            <person name="Damon W."/>
            <person name="Desjardin D."/>
            <person name="Finy P."/>
            <person name="Geml J."/>
            <person name="Haridas S."/>
            <person name="Hughes K."/>
            <person name="Justo A."/>
            <person name="Karasinski D."/>
            <person name="Kautmanova I."/>
            <person name="Kiss B."/>
            <person name="Kocsube S."/>
            <person name="Kotiranta H."/>
            <person name="LaButti K.M."/>
            <person name="Lechner B.E."/>
            <person name="Liimatainen K."/>
            <person name="Lipzen A."/>
            <person name="Lukacs Z."/>
            <person name="Mihaltcheva S."/>
            <person name="Morgado L.N."/>
            <person name="Niskanen T."/>
            <person name="Noordeloos M.E."/>
            <person name="Ohm R.A."/>
            <person name="Ortiz-Santana B."/>
            <person name="Ovrebo C."/>
            <person name="Racz N."/>
            <person name="Riley R."/>
            <person name="Savchenko A."/>
            <person name="Shiryaev A."/>
            <person name="Soop K."/>
            <person name="Spirin V."/>
            <person name="Szebenyi C."/>
            <person name="Tomsovsky M."/>
            <person name="Tulloss R.E."/>
            <person name="Uehling J."/>
            <person name="Grigoriev I.V."/>
            <person name="Vagvolgyi C."/>
            <person name="Papp T."/>
            <person name="Martin F.M."/>
            <person name="Miettinen O."/>
            <person name="Hibbett D.S."/>
            <person name="Nagy L.G."/>
        </authorList>
    </citation>
    <scope>NUCLEOTIDE SEQUENCE [LARGE SCALE GENOMIC DNA]</scope>
    <source>
        <strain evidence="11 12">CBS 121175</strain>
    </source>
</reference>
<keyword evidence="2" id="KW-0645">Protease</keyword>
<proteinExistence type="inferred from homology"/>
<evidence type="ECO:0000256" key="9">
    <source>
        <dbReference type="SAM" id="SignalP"/>
    </source>
</evidence>
<protein>
    <recommendedName>
        <fullName evidence="10">Peptidase M43 pregnancy-associated plasma-A domain-containing protein</fullName>
    </recommendedName>
</protein>
<keyword evidence="4 9" id="KW-0732">Signal</keyword>
<dbReference type="SUPFAM" id="SSF55486">
    <property type="entry name" value="Metalloproteases ('zincins'), catalytic domain"/>
    <property type="match status" value="1"/>
</dbReference>
<dbReference type="GO" id="GO:0046872">
    <property type="term" value="F:metal ion binding"/>
    <property type="evidence" value="ECO:0007669"/>
    <property type="project" value="UniProtKB-KW"/>
</dbReference>
<dbReference type="EMBL" id="ML210203">
    <property type="protein sequence ID" value="TFK24299.1"/>
    <property type="molecule type" value="Genomic_DNA"/>
</dbReference>
<dbReference type="InterPro" id="IPR024079">
    <property type="entry name" value="MetalloPept_cat_dom_sf"/>
</dbReference>
<name>A0A5C3KUH9_COPMA</name>
<evidence type="ECO:0000313" key="11">
    <source>
        <dbReference type="EMBL" id="TFK24299.1"/>
    </source>
</evidence>
<evidence type="ECO:0000256" key="6">
    <source>
        <dbReference type="ARBA" id="ARBA00022833"/>
    </source>
</evidence>
<evidence type="ECO:0000256" key="3">
    <source>
        <dbReference type="ARBA" id="ARBA00022723"/>
    </source>
</evidence>
<evidence type="ECO:0000256" key="2">
    <source>
        <dbReference type="ARBA" id="ARBA00022670"/>
    </source>
</evidence>
<dbReference type="PANTHER" id="PTHR47466:SF1">
    <property type="entry name" value="METALLOPROTEASE MEP1 (AFU_ORTHOLOGUE AFUA_1G07730)-RELATED"/>
    <property type="match status" value="1"/>
</dbReference>
<keyword evidence="12" id="KW-1185">Reference proteome</keyword>
<keyword evidence="3" id="KW-0479">Metal-binding</keyword>
<dbReference type="OrthoDB" id="536211at2759"/>
<dbReference type="GO" id="GO:0008237">
    <property type="term" value="F:metallopeptidase activity"/>
    <property type="evidence" value="ECO:0007669"/>
    <property type="project" value="UniProtKB-KW"/>
</dbReference>
<keyword evidence="5" id="KW-0378">Hydrolase</keyword>
<comment type="similarity">
    <text evidence="1">Belongs to the peptidase M43B family.</text>
</comment>
<dbReference type="Pfam" id="PF05572">
    <property type="entry name" value="Peptidase_M43"/>
    <property type="match status" value="1"/>
</dbReference>
<dbReference type="CDD" id="cd04275">
    <property type="entry name" value="ZnMc_pappalysin_like"/>
    <property type="match status" value="1"/>
</dbReference>
<dbReference type="AlphaFoldDB" id="A0A5C3KUH9"/>
<evidence type="ECO:0000256" key="5">
    <source>
        <dbReference type="ARBA" id="ARBA00022801"/>
    </source>
</evidence>
<dbReference type="PANTHER" id="PTHR47466">
    <property type="match status" value="1"/>
</dbReference>